<gene>
    <name evidence="1" type="ORF">AHMF7605_19375</name>
</gene>
<dbReference type="RefSeq" id="WP_106931693.1">
    <property type="nucleotide sequence ID" value="NZ_PYFT01000001.1"/>
</dbReference>
<dbReference type="EMBL" id="PYFT01000001">
    <property type="protein sequence ID" value="PSR55514.1"/>
    <property type="molecule type" value="Genomic_DNA"/>
</dbReference>
<keyword evidence="2" id="KW-1185">Reference proteome</keyword>
<proteinExistence type="predicted"/>
<dbReference type="OrthoDB" id="1364255at2"/>
<evidence type="ECO:0000313" key="2">
    <source>
        <dbReference type="Proteomes" id="UP000240357"/>
    </source>
</evidence>
<protein>
    <recommendedName>
        <fullName evidence="3">Addiction module toxin RelE</fullName>
    </recommendedName>
</protein>
<sequence length="119" mass="13281">MKTEIRVTNNFSKRAKSLIKKYPSLINELEALEKDLTSNPQLGTPLGSNSYKIRLSIKSKGKGKSGGARVITHIDGEIVAMVEKSINEKITVYLLTIYDKSETASISTKELKELIKNKR</sequence>
<accession>A0A2T2YJ25</accession>
<dbReference type="AlphaFoldDB" id="A0A2T2YJ25"/>
<comment type="caution">
    <text evidence="1">The sequence shown here is derived from an EMBL/GenBank/DDBJ whole genome shotgun (WGS) entry which is preliminary data.</text>
</comment>
<evidence type="ECO:0000313" key="1">
    <source>
        <dbReference type="EMBL" id="PSR55514.1"/>
    </source>
</evidence>
<dbReference type="Proteomes" id="UP000240357">
    <property type="component" value="Unassembled WGS sequence"/>
</dbReference>
<evidence type="ECO:0008006" key="3">
    <source>
        <dbReference type="Google" id="ProtNLM"/>
    </source>
</evidence>
<name>A0A2T2YJ25_9BACT</name>
<reference evidence="1 2" key="1">
    <citation type="submission" date="2018-03" db="EMBL/GenBank/DDBJ databases">
        <title>Adhaeribacter sp. HMF7605 Genome sequencing and assembly.</title>
        <authorList>
            <person name="Kang H."/>
            <person name="Kang J."/>
            <person name="Cha I."/>
            <person name="Kim H."/>
            <person name="Joh K."/>
        </authorList>
    </citation>
    <scope>NUCLEOTIDE SEQUENCE [LARGE SCALE GENOMIC DNA]</scope>
    <source>
        <strain evidence="1 2">HMF7605</strain>
    </source>
</reference>
<organism evidence="1 2">
    <name type="scientific">Adhaeribacter arboris</name>
    <dbReference type="NCBI Taxonomy" id="2072846"/>
    <lineage>
        <taxon>Bacteria</taxon>
        <taxon>Pseudomonadati</taxon>
        <taxon>Bacteroidota</taxon>
        <taxon>Cytophagia</taxon>
        <taxon>Cytophagales</taxon>
        <taxon>Hymenobacteraceae</taxon>
        <taxon>Adhaeribacter</taxon>
    </lineage>
</organism>